<dbReference type="WBParaSite" id="RSKR_0000872600.1">
    <property type="protein sequence ID" value="RSKR_0000872600.1"/>
    <property type="gene ID" value="RSKR_0000872600"/>
</dbReference>
<accession>A0AC35U8I7</accession>
<proteinExistence type="predicted"/>
<protein>
    <submittedName>
        <fullName evidence="2">BZIP domain-containing protein</fullName>
    </submittedName>
</protein>
<evidence type="ECO:0000313" key="2">
    <source>
        <dbReference type="WBParaSite" id="RSKR_0000872600.1"/>
    </source>
</evidence>
<dbReference type="Proteomes" id="UP000095286">
    <property type="component" value="Unplaced"/>
</dbReference>
<name>A0AC35U8I7_9BILA</name>
<evidence type="ECO:0000313" key="1">
    <source>
        <dbReference type="Proteomes" id="UP000095286"/>
    </source>
</evidence>
<sequence length="642" mass="73453">MISHTFNGDSNWQNQLATGKVTEMDFPKSQFFSTSLEDAFGFEQIDKDNVWGEPIMSGEHYNKTEHLTNSPGTKKFQNSFASDVQLTNNNNSSEVESDEAFLADVSNNFLKNKGDGFPMNVFGSPPESPKDDCLKNMFSCNSSSISRDTNQTQQWNNDNLLFLNKQDNNPDNFISDDCDMDEFNEMECEMSENDDISIDDDFISNLSVYHDKTESFSEFFIPKQSSPSDIPFDTSQPFATHPSQRHSPIGHERKMKLEGGSGLEKRSSQAYATPYQKNQPYAGPSQHEQQMQQQYEEQMQQKYVEQKMLDEQMLKKLDEQFKQVYEEEMHQKFQEQIQHKFDEKLQQFGDQSHLFGVPPHQFAGQYSSSNQSFPTSYPVHIPEPRHEPMDEMFCEEEQDTEDLEVESIMKNAVMEDDGMLGDGHDSCHDINVTPTTSIMMTENNAPVLIKSDVVNAPFPTKSIGSICNFSSFTDKKALHDALLELGGNSEELRHYSDTSNSHNSHDSSTNFYKVDTPKLTELKSDDSYAEEDDEDIHYFVNSLAHRQSSAFPHVLEVYDVPESIPNRHLLDYLNNTLGVQLKNFIFISDTVYIATFMSIAEANHIMATFIHPFIKLRPIGEDNSPQVTEYIANHEEELFNEM</sequence>
<organism evidence="1 2">
    <name type="scientific">Rhabditophanes sp. KR3021</name>
    <dbReference type="NCBI Taxonomy" id="114890"/>
    <lineage>
        <taxon>Eukaryota</taxon>
        <taxon>Metazoa</taxon>
        <taxon>Ecdysozoa</taxon>
        <taxon>Nematoda</taxon>
        <taxon>Chromadorea</taxon>
        <taxon>Rhabditida</taxon>
        <taxon>Tylenchina</taxon>
        <taxon>Panagrolaimomorpha</taxon>
        <taxon>Strongyloidoidea</taxon>
        <taxon>Alloionematidae</taxon>
        <taxon>Rhabditophanes</taxon>
    </lineage>
</organism>
<reference evidence="2" key="1">
    <citation type="submission" date="2016-11" db="UniProtKB">
        <authorList>
            <consortium name="WormBaseParasite"/>
        </authorList>
    </citation>
    <scope>IDENTIFICATION</scope>
    <source>
        <strain evidence="2">KR3021</strain>
    </source>
</reference>